<comment type="caution">
    <text evidence="2">The sequence shown here is derived from an EMBL/GenBank/DDBJ whole genome shotgun (WGS) entry which is preliminary data.</text>
</comment>
<evidence type="ECO:0000256" key="1">
    <source>
        <dbReference type="SAM" id="MobiDB-lite"/>
    </source>
</evidence>
<dbReference type="Proteomes" id="UP001521184">
    <property type="component" value="Unassembled WGS sequence"/>
</dbReference>
<evidence type="ECO:0000313" key="3">
    <source>
        <dbReference type="Proteomes" id="UP001521184"/>
    </source>
</evidence>
<evidence type="ECO:0000313" key="2">
    <source>
        <dbReference type="EMBL" id="KAL1633242.1"/>
    </source>
</evidence>
<sequence>MHNPHGLDDDTILGSRDDDDDVDPNGERYSAAADSAAQRQVDSDEAVSYLHLGLGRRHLLVVRQTGAPHEWTSCASTKATSNAVKILICPIDVPR</sequence>
<accession>A0ABR3T1C0</accession>
<proteinExistence type="predicted"/>
<protein>
    <submittedName>
        <fullName evidence="2">Uncharacterized protein</fullName>
    </submittedName>
</protein>
<reference evidence="2 3" key="1">
    <citation type="journal article" date="2023" name="Plant Dis.">
        <title>First Report of Diplodia intermedia Causing Canker and Dieback Diseases on Apple Trees in Canada.</title>
        <authorList>
            <person name="Ellouze W."/>
            <person name="Ilyukhin E."/>
            <person name="Sulman M."/>
            <person name="Ali S."/>
        </authorList>
    </citation>
    <scope>NUCLEOTIDE SEQUENCE [LARGE SCALE GENOMIC DNA]</scope>
    <source>
        <strain evidence="2 3">M45-28</strain>
    </source>
</reference>
<name>A0ABR3T1C0_9PEZI</name>
<gene>
    <name evidence="2" type="ORF">SLS58_011177</name>
</gene>
<dbReference type="EMBL" id="JAKEKT020000162">
    <property type="protein sequence ID" value="KAL1633242.1"/>
    <property type="molecule type" value="Genomic_DNA"/>
</dbReference>
<organism evidence="2 3">
    <name type="scientific">Diplodia intermedia</name>
    <dbReference type="NCBI Taxonomy" id="856260"/>
    <lineage>
        <taxon>Eukaryota</taxon>
        <taxon>Fungi</taxon>
        <taxon>Dikarya</taxon>
        <taxon>Ascomycota</taxon>
        <taxon>Pezizomycotina</taxon>
        <taxon>Dothideomycetes</taxon>
        <taxon>Dothideomycetes incertae sedis</taxon>
        <taxon>Botryosphaeriales</taxon>
        <taxon>Botryosphaeriaceae</taxon>
        <taxon>Diplodia</taxon>
    </lineage>
</organism>
<feature type="region of interest" description="Disordered" evidence="1">
    <location>
        <begin position="1"/>
        <end position="41"/>
    </location>
</feature>
<keyword evidence="3" id="KW-1185">Reference proteome</keyword>